<protein>
    <submittedName>
        <fullName evidence="1">Uncharacterized protein</fullName>
    </submittedName>
</protein>
<evidence type="ECO:0000313" key="2">
    <source>
        <dbReference type="Proteomes" id="UP001241377"/>
    </source>
</evidence>
<keyword evidence="2" id="KW-1185">Reference proteome</keyword>
<sequence length="307" mass="35319">MSDRDGTDNINLPNRSPQSPALPDTPHSPPSPSHSSRTKSPVNHESIEEPNEAKTSQIGLPTNFTLQTVRKRVPGKLVDRFWAPLDPETFNSLERIISVCSSKAVERYRRDQKKTQFNKKMASAQEIVANSWADRNNKLSFLSRLKVTKVPLPTSHSKRNSSEDMNVLAFDSLNRRKKFLETYLQAELKQVNQLEKYHKELSTVYQQDLQYLQEFKKTTEIEIKSMTEEATELRRNMGLENSKNTPEGEYVEKPVKPFNPNDDPETRQLLTEIRDKLAPLQEKCKELAEADDALDVLYNFLDIEAEE</sequence>
<accession>A0ACC2VR18</accession>
<gene>
    <name evidence="1" type="ORF">QFC19_005235</name>
</gene>
<reference evidence="1" key="1">
    <citation type="submission" date="2023-04" db="EMBL/GenBank/DDBJ databases">
        <title>Draft Genome sequencing of Naganishia species isolated from polar environments using Oxford Nanopore Technology.</title>
        <authorList>
            <person name="Leo P."/>
            <person name="Venkateswaran K."/>
        </authorList>
    </citation>
    <scope>NUCLEOTIDE SEQUENCE</scope>
    <source>
        <strain evidence="1">MNA-CCFEE 5261</strain>
    </source>
</reference>
<evidence type="ECO:0000313" key="1">
    <source>
        <dbReference type="EMBL" id="KAJ9101459.1"/>
    </source>
</evidence>
<dbReference type="Proteomes" id="UP001241377">
    <property type="component" value="Unassembled WGS sequence"/>
</dbReference>
<comment type="caution">
    <text evidence="1">The sequence shown here is derived from an EMBL/GenBank/DDBJ whole genome shotgun (WGS) entry which is preliminary data.</text>
</comment>
<organism evidence="1 2">
    <name type="scientific">Naganishia cerealis</name>
    <dbReference type="NCBI Taxonomy" id="610337"/>
    <lineage>
        <taxon>Eukaryota</taxon>
        <taxon>Fungi</taxon>
        <taxon>Dikarya</taxon>
        <taxon>Basidiomycota</taxon>
        <taxon>Agaricomycotina</taxon>
        <taxon>Tremellomycetes</taxon>
        <taxon>Filobasidiales</taxon>
        <taxon>Filobasidiaceae</taxon>
        <taxon>Naganishia</taxon>
    </lineage>
</organism>
<name>A0ACC2VR18_9TREE</name>
<proteinExistence type="predicted"/>
<dbReference type="EMBL" id="JASBWR010000058">
    <property type="protein sequence ID" value="KAJ9101459.1"/>
    <property type="molecule type" value="Genomic_DNA"/>
</dbReference>